<gene>
    <name evidence="1" type="ORF">IQ63_33685</name>
</gene>
<dbReference type="InterPro" id="IPR036291">
    <property type="entry name" value="NAD(P)-bd_dom_sf"/>
</dbReference>
<dbReference type="PATRIC" id="fig|42234.21.peg.6940"/>
<accession>A0A0L0JRJ3</accession>
<dbReference type="Proteomes" id="UP000037151">
    <property type="component" value="Unassembled WGS sequence"/>
</dbReference>
<evidence type="ECO:0000313" key="2">
    <source>
        <dbReference type="Proteomes" id="UP000037151"/>
    </source>
</evidence>
<name>A0A0L0JRJ3_9ACTN</name>
<reference evidence="2" key="1">
    <citation type="submission" date="2014-07" db="EMBL/GenBank/DDBJ databases">
        <title>Genome sequencing of plant-pathogenic Streptomyces species.</title>
        <authorList>
            <person name="Harrison J."/>
            <person name="Sapp M."/>
            <person name="Thwaites R."/>
            <person name="Studholme D.J."/>
        </authorList>
    </citation>
    <scope>NUCLEOTIDE SEQUENCE [LARGE SCALE GENOMIC DNA]</scope>
    <source>
        <strain evidence="2">NCPPB 4445</strain>
    </source>
</reference>
<dbReference type="AlphaFoldDB" id="A0A0L0JRJ3"/>
<dbReference type="EMBL" id="JPPY01000191">
    <property type="protein sequence ID" value="KND28176.1"/>
    <property type="molecule type" value="Genomic_DNA"/>
</dbReference>
<comment type="caution">
    <text evidence="1">The sequence shown here is derived from an EMBL/GenBank/DDBJ whole genome shotgun (WGS) entry which is preliminary data.</text>
</comment>
<evidence type="ECO:0000313" key="1">
    <source>
        <dbReference type="EMBL" id="KND28176.1"/>
    </source>
</evidence>
<organism evidence="1 2">
    <name type="scientific">Streptomyces acidiscabies</name>
    <dbReference type="NCBI Taxonomy" id="42234"/>
    <lineage>
        <taxon>Bacteria</taxon>
        <taxon>Bacillati</taxon>
        <taxon>Actinomycetota</taxon>
        <taxon>Actinomycetes</taxon>
        <taxon>Kitasatosporales</taxon>
        <taxon>Streptomycetaceae</taxon>
        <taxon>Streptomyces</taxon>
    </lineage>
</organism>
<proteinExistence type="predicted"/>
<dbReference type="SUPFAM" id="SSF51735">
    <property type="entry name" value="NAD(P)-binding Rossmann-fold domains"/>
    <property type="match status" value="1"/>
</dbReference>
<sequence length="81" mass="8454">MGTGWYAAKAAEVRPGSTAVVVGDGAVGLYGGPAPVRGYLPDLTGRIDPGKIFDLSLPLERVAEGYKAVDERRAVKVLLTP</sequence>
<protein>
    <submittedName>
        <fullName evidence="1">Uncharacterized protein</fullName>
    </submittedName>
</protein>